<dbReference type="InParanoid" id="F1ZAX1"/>
<accession>F1ZAX1</accession>
<dbReference type="InterPro" id="IPR011051">
    <property type="entry name" value="RmlC_Cupin_sf"/>
</dbReference>
<dbReference type="InterPro" id="IPR010982">
    <property type="entry name" value="Lambda_DNA-bd_dom_sf"/>
</dbReference>
<dbReference type="AlphaFoldDB" id="F1ZAX1"/>
<dbReference type="OrthoDB" id="9814751at2"/>
<feature type="domain" description="HTH cro/C1-type" evidence="2">
    <location>
        <begin position="15"/>
        <end position="69"/>
    </location>
</feature>
<proteinExistence type="predicted"/>
<dbReference type="GO" id="GO:0003677">
    <property type="term" value="F:DNA binding"/>
    <property type="evidence" value="ECO:0007669"/>
    <property type="project" value="UniProtKB-KW"/>
</dbReference>
<dbReference type="GO" id="GO:0003700">
    <property type="term" value="F:DNA-binding transcription factor activity"/>
    <property type="evidence" value="ECO:0007669"/>
    <property type="project" value="TreeGrafter"/>
</dbReference>
<organism evidence="3 4">
    <name type="scientific">Novosphingobium nitrogenifigens DSM 19370</name>
    <dbReference type="NCBI Taxonomy" id="983920"/>
    <lineage>
        <taxon>Bacteria</taxon>
        <taxon>Pseudomonadati</taxon>
        <taxon>Pseudomonadota</taxon>
        <taxon>Alphaproteobacteria</taxon>
        <taxon>Sphingomonadales</taxon>
        <taxon>Sphingomonadaceae</taxon>
        <taxon>Novosphingobium</taxon>
    </lineage>
</organism>
<dbReference type="InterPro" id="IPR001387">
    <property type="entry name" value="Cro/C1-type_HTH"/>
</dbReference>
<evidence type="ECO:0000313" key="3">
    <source>
        <dbReference type="EMBL" id="EGD58251.1"/>
    </source>
</evidence>
<dbReference type="CDD" id="cd00093">
    <property type="entry name" value="HTH_XRE"/>
    <property type="match status" value="1"/>
</dbReference>
<dbReference type="eggNOG" id="COG0662">
    <property type="taxonomic scope" value="Bacteria"/>
</dbReference>
<dbReference type="SUPFAM" id="SSF51182">
    <property type="entry name" value="RmlC-like cupins"/>
    <property type="match status" value="1"/>
</dbReference>
<dbReference type="SUPFAM" id="SSF47413">
    <property type="entry name" value="lambda repressor-like DNA-binding domains"/>
    <property type="match status" value="1"/>
</dbReference>
<gene>
    <name evidence="3" type="ORF">Y88_0303</name>
</gene>
<sequence>MTDTSGDVFDVGQRLLELRRRAGLSQRALAARADVPHAQISQIESNRISPSIASLRRILGGLGLSMAEFFEPERKEADQVFFRTDELVDLTSELGRSDSQGEPMIIMRQIGNALAHGLQIMHERYLPGADTGETLLEHPAHEGGFVVAGKVEITVGTQRRVLGPGEAYLFDSRLPHRFRNAGDEPAEVISACTPPYL</sequence>
<keyword evidence="4" id="KW-1185">Reference proteome</keyword>
<dbReference type="PANTHER" id="PTHR46797:SF11">
    <property type="entry name" value="HTH-TYPE TRANSCRIPTIONAL REGULATOR PUUR"/>
    <property type="match status" value="1"/>
</dbReference>
<dbReference type="CDD" id="cd02209">
    <property type="entry name" value="cupin_XRE_C"/>
    <property type="match status" value="1"/>
</dbReference>
<evidence type="ECO:0000256" key="1">
    <source>
        <dbReference type="ARBA" id="ARBA00023125"/>
    </source>
</evidence>
<dbReference type="Pfam" id="PF07883">
    <property type="entry name" value="Cupin_2"/>
    <property type="match status" value="1"/>
</dbReference>
<dbReference type="InterPro" id="IPR014710">
    <property type="entry name" value="RmlC-like_jellyroll"/>
</dbReference>
<dbReference type="SMART" id="SM00530">
    <property type="entry name" value="HTH_XRE"/>
    <property type="match status" value="1"/>
</dbReference>
<keyword evidence="1" id="KW-0238">DNA-binding</keyword>
<protein>
    <submittedName>
        <fullName evidence="3">Transcription regulator, putative</fullName>
    </submittedName>
</protein>
<dbReference type="PROSITE" id="PS50943">
    <property type="entry name" value="HTH_CROC1"/>
    <property type="match status" value="1"/>
</dbReference>
<dbReference type="InterPro" id="IPR050807">
    <property type="entry name" value="TransReg_Diox_bact_type"/>
</dbReference>
<dbReference type="RefSeq" id="WP_008067120.1">
    <property type="nucleotide sequence ID" value="NZ_AQWK01000006.1"/>
</dbReference>
<dbReference type="STRING" id="983920.Y88_0303"/>
<reference evidence="3 4" key="1">
    <citation type="journal article" date="2012" name="J. Bacteriol.">
        <title>Draft Genome Sequence of Novosphingobium nitrogenifigens Y88T.</title>
        <authorList>
            <person name="Strabala T.J."/>
            <person name="Macdonald L."/>
            <person name="Liu V."/>
            <person name="Smit A.M."/>
        </authorList>
    </citation>
    <scope>NUCLEOTIDE SEQUENCE [LARGE SCALE GENOMIC DNA]</scope>
    <source>
        <strain evidence="3 4">DSM 19370</strain>
    </source>
</reference>
<dbReference type="HOGENOM" id="CLU_085376_1_4_5"/>
<dbReference type="PANTHER" id="PTHR46797">
    <property type="entry name" value="HTH-TYPE TRANSCRIPTIONAL REGULATOR"/>
    <property type="match status" value="1"/>
</dbReference>
<dbReference type="FunCoup" id="F1ZAX1">
    <property type="interactions" value="88"/>
</dbReference>
<dbReference type="InterPro" id="IPR013096">
    <property type="entry name" value="Cupin_2"/>
</dbReference>
<dbReference type="EMBL" id="AEWJ01000044">
    <property type="protein sequence ID" value="EGD58251.1"/>
    <property type="molecule type" value="Genomic_DNA"/>
</dbReference>
<comment type="caution">
    <text evidence="3">The sequence shown here is derived from an EMBL/GenBank/DDBJ whole genome shotgun (WGS) entry which is preliminary data.</text>
</comment>
<dbReference type="Pfam" id="PF01381">
    <property type="entry name" value="HTH_3"/>
    <property type="match status" value="1"/>
</dbReference>
<dbReference type="Proteomes" id="UP000004728">
    <property type="component" value="Unassembled WGS sequence"/>
</dbReference>
<dbReference type="GO" id="GO:0005829">
    <property type="term" value="C:cytosol"/>
    <property type="evidence" value="ECO:0007669"/>
    <property type="project" value="TreeGrafter"/>
</dbReference>
<dbReference type="eggNOG" id="COG1396">
    <property type="taxonomic scope" value="Bacteria"/>
</dbReference>
<dbReference type="Gene3D" id="2.60.120.10">
    <property type="entry name" value="Jelly Rolls"/>
    <property type="match status" value="1"/>
</dbReference>
<evidence type="ECO:0000313" key="4">
    <source>
        <dbReference type="Proteomes" id="UP000004728"/>
    </source>
</evidence>
<evidence type="ECO:0000259" key="2">
    <source>
        <dbReference type="PROSITE" id="PS50943"/>
    </source>
</evidence>
<dbReference type="Gene3D" id="1.10.260.40">
    <property type="entry name" value="lambda repressor-like DNA-binding domains"/>
    <property type="match status" value="1"/>
</dbReference>
<name>F1ZAX1_9SPHN</name>